<name>A0AAD5BA66_SILAS</name>
<dbReference type="Proteomes" id="UP001205998">
    <property type="component" value="Unassembled WGS sequence"/>
</dbReference>
<evidence type="ECO:0000313" key="1">
    <source>
        <dbReference type="EMBL" id="KAI5630504.1"/>
    </source>
</evidence>
<protein>
    <submittedName>
        <fullName evidence="1">Uncharacterized protein</fullName>
    </submittedName>
</protein>
<reference evidence="1" key="1">
    <citation type="submission" date="2018-07" db="EMBL/GenBank/DDBJ databases">
        <title>Comparative genomics of catfishes provides insights into carnivory and benthic adaptation.</title>
        <authorList>
            <person name="Zhang Y."/>
            <person name="Wang D."/>
            <person name="Peng Z."/>
            <person name="Zheng S."/>
            <person name="Shao F."/>
            <person name="Tao W."/>
        </authorList>
    </citation>
    <scope>NUCLEOTIDE SEQUENCE</scope>
    <source>
        <strain evidence="1">Chongqing</strain>
    </source>
</reference>
<gene>
    <name evidence="1" type="ORF">C0J50_7666</name>
</gene>
<accession>A0AAD5BA66</accession>
<dbReference type="AlphaFoldDB" id="A0AAD5BA66"/>
<keyword evidence="2" id="KW-1185">Reference proteome</keyword>
<evidence type="ECO:0000313" key="2">
    <source>
        <dbReference type="Proteomes" id="UP001205998"/>
    </source>
</evidence>
<proteinExistence type="predicted"/>
<dbReference type="EMBL" id="MU525896">
    <property type="protein sequence ID" value="KAI5630504.1"/>
    <property type="molecule type" value="Genomic_DNA"/>
</dbReference>
<comment type="caution">
    <text evidence="1">The sequence shown here is derived from an EMBL/GenBank/DDBJ whole genome shotgun (WGS) entry which is preliminary data.</text>
</comment>
<sequence length="104" mass="12017">MDQAKVGFEVAFMLRSRLYEEQRLSVEKQLQSLSVDEDAAVDAVIIHNLEEQTNEQLLKTVTEQTSELEELQHQLRSDLLTVLRENVLLPPLMDTKRITVNSHE</sequence>
<organism evidence="1 2">
    <name type="scientific">Silurus asotus</name>
    <name type="common">Amur catfish</name>
    <name type="synonym">Parasilurus asotus</name>
    <dbReference type="NCBI Taxonomy" id="30991"/>
    <lineage>
        <taxon>Eukaryota</taxon>
        <taxon>Metazoa</taxon>
        <taxon>Chordata</taxon>
        <taxon>Craniata</taxon>
        <taxon>Vertebrata</taxon>
        <taxon>Euteleostomi</taxon>
        <taxon>Actinopterygii</taxon>
        <taxon>Neopterygii</taxon>
        <taxon>Teleostei</taxon>
        <taxon>Ostariophysi</taxon>
        <taxon>Siluriformes</taxon>
        <taxon>Siluridae</taxon>
        <taxon>Silurus</taxon>
    </lineage>
</organism>